<dbReference type="NCBIfam" id="TIGR00057">
    <property type="entry name" value="L-threonylcarbamoyladenylate synthase"/>
    <property type="match status" value="1"/>
</dbReference>
<sequence length="330" mass="35559">MKKELEKAVEVLKAGGLVAIPTETVYGLAADAENEAAVKSIYAAKNRPATHPLIVHVCGADAIPYWTKDVPSDVKKLTDAFWPGPLTIVLKKSERAKDFVTGGQDTVALRCPSHPLTHELLCLFDEGKGKGVAAPSANTFGKISPTTAQHVRDDLGVKPEGKTDYILDGGECTVGIESTILDMSGTEPRILREGEITAEMISKVLDKPVMHGAIGASPRVSGSLKSHYAPEHALKIVCAEDLAGETQFAARHFETFALIAPKAIADRFAKVCVRAKGYTDAKDLQVHLYSWMHELDKCGADMIFVVEPEYSETSAGVLDRLSRAAADKKH</sequence>
<keyword evidence="7 13" id="KW-0819">tRNA processing</keyword>
<comment type="similarity">
    <text evidence="2 13">Belongs to the SUA5 family.</text>
</comment>
<accession>A0A6L6YIH6</accession>
<organism evidence="16 17">
    <name type="scientific">Parasutterella muris</name>
    <dbReference type="NCBI Taxonomy" id="2565572"/>
    <lineage>
        <taxon>Bacteria</taxon>
        <taxon>Pseudomonadati</taxon>
        <taxon>Pseudomonadota</taxon>
        <taxon>Betaproteobacteria</taxon>
        <taxon>Burkholderiales</taxon>
        <taxon>Sutterellaceae</taxon>
        <taxon>Parasutterella</taxon>
    </lineage>
</organism>
<proteinExistence type="inferred from homology"/>
<reference evidence="16 17" key="1">
    <citation type="submission" date="2019-12" db="EMBL/GenBank/DDBJ databases">
        <title>Microbes associate with the intestines of laboratory mice.</title>
        <authorList>
            <person name="Navarre W."/>
            <person name="Wong E."/>
        </authorList>
    </citation>
    <scope>NUCLEOTIDE SEQUENCE [LARGE SCALE GENOMIC DNA]</scope>
    <source>
        <strain evidence="16 17">NM82_D38</strain>
    </source>
</reference>
<evidence type="ECO:0000256" key="11">
    <source>
        <dbReference type="ARBA" id="ARBA00029774"/>
    </source>
</evidence>
<evidence type="ECO:0000256" key="7">
    <source>
        <dbReference type="ARBA" id="ARBA00022694"/>
    </source>
</evidence>
<name>A0A6L6YIH6_9BURK</name>
<evidence type="ECO:0000256" key="3">
    <source>
        <dbReference type="ARBA" id="ARBA00012584"/>
    </source>
</evidence>
<keyword evidence="8 13" id="KW-0548">Nucleotidyltransferase</keyword>
<feature type="binding site" evidence="14">
    <location>
        <position position="178"/>
    </location>
    <ligand>
        <name>L-threonine</name>
        <dbReference type="ChEBI" id="CHEBI:57926"/>
    </ligand>
</feature>
<dbReference type="Gene3D" id="3.40.50.11030">
    <property type="entry name" value="Threonylcarbamoyl-AMP synthase, C-terminal domain"/>
    <property type="match status" value="1"/>
</dbReference>
<dbReference type="PANTHER" id="PTHR17490">
    <property type="entry name" value="SUA5"/>
    <property type="match status" value="1"/>
</dbReference>
<comment type="caution">
    <text evidence="16">The sequence shown here is derived from an EMBL/GenBank/DDBJ whole genome shotgun (WGS) entry which is preliminary data.</text>
</comment>
<dbReference type="PROSITE" id="PS51163">
    <property type="entry name" value="YRDC"/>
    <property type="match status" value="1"/>
</dbReference>
<dbReference type="Proteomes" id="UP000472580">
    <property type="component" value="Unassembled WGS sequence"/>
</dbReference>
<dbReference type="GO" id="GO:0061710">
    <property type="term" value="F:L-threonylcarbamoyladenylate synthase"/>
    <property type="evidence" value="ECO:0007669"/>
    <property type="project" value="UniProtKB-EC"/>
</dbReference>
<dbReference type="PIRSF" id="PIRSF004930">
    <property type="entry name" value="Tln_factor_SUA5"/>
    <property type="match status" value="1"/>
</dbReference>
<gene>
    <name evidence="16" type="ORF">E5987_05445</name>
</gene>
<comment type="function">
    <text evidence="13">Required for the formation of a threonylcarbamoyl group on adenosine at position 37 (t(6)A37) in tRNAs that read codons beginning with adenine.</text>
</comment>
<evidence type="ECO:0000256" key="8">
    <source>
        <dbReference type="ARBA" id="ARBA00022695"/>
    </source>
</evidence>
<dbReference type="GO" id="GO:0008033">
    <property type="term" value="P:tRNA processing"/>
    <property type="evidence" value="ECO:0007669"/>
    <property type="project" value="UniProtKB-KW"/>
</dbReference>
<feature type="binding site" evidence="14">
    <location>
        <position position="192"/>
    </location>
    <ligand>
        <name>ATP</name>
        <dbReference type="ChEBI" id="CHEBI:30616"/>
    </ligand>
</feature>
<feature type="binding site" evidence="14">
    <location>
        <position position="134"/>
    </location>
    <ligand>
        <name>L-threonine</name>
        <dbReference type="ChEBI" id="CHEBI:57926"/>
    </ligand>
</feature>
<evidence type="ECO:0000256" key="10">
    <source>
        <dbReference type="ARBA" id="ARBA00022840"/>
    </source>
</evidence>
<feature type="binding site" evidence="14">
    <location>
        <position position="47"/>
    </location>
    <ligand>
        <name>ATP</name>
        <dbReference type="ChEBI" id="CHEBI:30616"/>
    </ligand>
</feature>
<keyword evidence="6 13" id="KW-0808">Transferase</keyword>
<keyword evidence="10 13" id="KW-0067">ATP-binding</keyword>
<evidence type="ECO:0000256" key="14">
    <source>
        <dbReference type="PIRSR" id="PIRSR004930-1"/>
    </source>
</evidence>
<dbReference type="OrthoDB" id="9814580at2"/>
<dbReference type="PANTHER" id="PTHR17490:SF16">
    <property type="entry name" value="THREONYLCARBAMOYL-AMP SYNTHASE"/>
    <property type="match status" value="1"/>
</dbReference>
<dbReference type="SUPFAM" id="SSF55821">
    <property type="entry name" value="YrdC/RibB"/>
    <property type="match status" value="1"/>
</dbReference>
<evidence type="ECO:0000256" key="1">
    <source>
        <dbReference type="ARBA" id="ARBA00004496"/>
    </source>
</evidence>
<dbReference type="RefSeq" id="WP_160335086.1">
    <property type="nucleotide sequence ID" value="NZ_CALPCR010000001.1"/>
</dbReference>
<dbReference type="InterPro" id="IPR038385">
    <property type="entry name" value="Sua5/YwlC_C"/>
</dbReference>
<protein>
    <recommendedName>
        <fullName evidence="4 13">Threonylcarbamoyl-AMP synthase</fullName>
        <shortName evidence="13">TC-AMP synthase</shortName>
        <ecNumber evidence="3 13">2.7.7.87</ecNumber>
    </recommendedName>
    <alternativeName>
        <fullName evidence="11 13">L-threonylcarbamoyladenylate synthase</fullName>
    </alternativeName>
</protein>
<comment type="subcellular location">
    <subcellularLocation>
        <location evidence="1 13">Cytoplasm</location>
    </subcellularLocation>
</comment>
<evidence type="ECO:0000256" key="13">
    <source>
        <dbReference type="PIRNR" id="PIRNR004930"/>
    </source>
</evidence>
<dbReference type="GO" id="GO:0003725">
    <property type="term" value="F:double-stranded RNA binding"/>
    <property type="evidence" value="ECO:0007669"/>
    <property type="project" value="UniProtKB-UniRule"/>
</dbReference>
<dbReference type="InterPro" id="IPR010923">
    <property type="entry name" value="T(6)A37_SUA5"/>
</dbReference>
<dbReference type="GO" id="GO:0005524">
    <property type="term" value="F:ATP binding"/>
    <property type="evidence" value="ECO:0007669"/>
    <property type="project" value="UniProtKB-UniRule"/>
</dbReference>
<evidence type="ECO:0000313" key="17">
    <source>
        <dbReference type="Proteomes" id="UP000472580"/>
    </source>
</evidence>
<dbReference type="EC" id="2.7.7.87" evidence="3 13"/>
<evidence type="ECO:0000256" key="9">
    <source>
        <dbReference type="ARBA" id="ARBA00022741"/>
    </source>
</evidence>
<feature type="binding site" evidence="14">
    <location>
        <position position="144"/>
    </location>
    <ligand>
        <name>ATP</name>
        <dbReference type="ChEBI" id="CHEBI:30616"/>
    </ligand>
</feature>
<dbReference type="GO" id="GO:0006450">
    <property type="term" value="P:regulation of translational fidelity"/>
    <property type="evidence" value="ECO:0007669"/>
    <property type="project" value="TreeGrafter"/>
</dbReference>
<comment type="catalytic activity">
    <reaction evidence="12 13">
        <text>L-threonine + hydrogencarbonate + ATP = L-threonylcarbamoyladenylate + diphosphate + H2O</text>
        <dbReference type="Rhea" id="RHEA:36407"/>
        <dbReference type="ChEBI" id="CHEBI:15377"/>
        <dbReference type="ChEBI" id="CHEBI:17544"/>
        <dbReference type="ChEBI" id="CHEBI:30616"/>
        <dbReference type="ChEBI" id="CHEBI:33019"/>
        <dbReference type="ChEBI" id="CHEBI:57926"/>
        <dbReference type="ChEBI" id="CHEBI:73682"/>
        <dbReference type="EC" id="2.7.7.87"/>
    </reaction>
</comment>
<evidence type="ECO:0000256" key="5">
    <source>
        <dbReference type="ARBA" id="ARBA00022490"/>
    </source>
</evidence>
<feature type="domain" description="YrdC-like" evidence="15">
    <location>
        <begin position="2"/>
        <end position="196"/>
    </location>
</feature>
<dbReference type="InterPro" id="IPR017945">
    <property type="entry name" value="DHBP_synth_RibB-like_a/b_dom"/>
</dbReference>
<dbReference type="EMBL" id="WSRP01000013">
    <property type="protein sequence ID" value="MVX56652.1"/>
    <property type="molecule type" value="Genomic_DNA"/>
</dbReference>
<feature type="binding site" evidence="14">
    <location>
        <position position="106"/>
    </location>
    <ligand>
        <name>ATP</name>
        <dbReference type="ChEBI" id="CHEBI:30616"/>
    </ligand>
</feature>
<dbReference type="GO" id="GO:0005737">
    <property type="term" value="C:cytoplasm"/>
    <property type="evidence" value="ECO:0007669"/>
    <property type="project" value="UniProtKB-SubCell"/>
</dbReference>
<dbReference type="InterPro" id="IPR006070">
    <property type="entry name" value="Sua5-like_dom"/>
</dbReference>
<feature type="binding site" evidence="14">
    <location>
        <position position="136"/>
    </location>
    <ligand>
        <name>ATP</name>
        <dbReference type="ChEBI" id="CHEBI:30616"/>
    </ligand>
</feature>
<evidence type="ECO:0000256" key="12">
    <source>
        <dbReference type="ARBA" id="ARBA00048366"/>
    </source>
</evidence>
<feature type="binding site" evidence="14">
    <location>
        <position position="110"/>
    </location>
    <ligand>
        <name>L-threonine</name>
        <dbReference type="ChEBI" id="CHEBI:57926"/>
    </ligand>
</feature>
<dbReference type="GO" id="GO:0000049">
    <property type="term" value="F:tRNA binding"/>
    <property type="evidence" value="ECO:0007669"/>
    <property type="project" value="TreeGrafter"/>
</dbReference>
<feature type="binding site" evidence="14">
    <location>
        <position position="24"/>
    </location>
    <ligand>
        <name>L-threonine</name>
        <dbReference type="ChEBI" id="CHEBI:57926"/>
    </ligand>
</feature>
<evidence type="ECO:0000256" key="6">
    <source>
        <dbReference type="ARBA" id="ARBA00022679"/>
    </source>
</evidence>
<evidence type="ECO:0000259" key="15">
    <source>
        <dbReference type="PROSITE" id="PS51163"/>
    </source>
</evidence>
<dbReference type="FunFam" id="3.90.870.10:FF:000009">
    <property type="entry name" value="Threonylcarbamoyl-AMP synthase, putative"/>
    <property type="match status" value="1"/>
</dbReference>
<evidence type="ECO:0000256" key="2">
    <source>
        <dbReference type="ARBA" id="ARBA00007663"/>
    </source>
</evidence>
<keyword evidence="17" id="KW-1185">Reference proteome</keyword>
<dbReference type="AlphaFoldDB" id="A0A6L6YIH6"/>
<dbReference type="InterPro" id="IPR050156">
    <property type="entry name" value="TC-AMP_synthase_SUA5"/>
</dbReference>
<dbReference type="Gene3D" id="3.90.870.10">
    <property type="entry name" value="DHBP synthase"/>
    <property type="match status" value="1"/>
</dbReference>
<feature type="binding site" evidence="14">
    <location>
        <position position="228"/>
    </location>
    <ligand>
        <name>ATP</name>
        <dbReference type="ChEBI" id="CHEBI:30616"/>
    </ligand>
</feature>
<evidence type="ECO:0000313" key="16">
    <source>
        <dbReference type="EMBL" id="MVX56652.1"/>
    </source>
</evidence>
<dbReference type="InterPro" id="IPR005145">
    <property type="entry name" value="Sua5_C"/>
</dbReference>
<feature type="binding site" evidence="14">
    <location>
        <position position="56"/>
    </location>
    <ligand>
        <name>L-threonine</name>
        <dbReference type="ChEBI" id="CHEBI:57926"/>
    </ligand>
</feature>
<evidence type="ECO:0000256" key="4">
    <source>
        <dbReference type="ARBA" id="ARBA00015492"/>
    </source>
</evidence>
<dbReference type="Pfam" id="PF03481">
    <property type="entry name" value="Sua5_C"/>
    <property type="match status" value="1"/>
</dbReference>
<dbReference type="Pfam" id="PF01300">
    <property type="entry name" value="Sua5_yciO_yrdC"/>
    <property type="match status" value="1"/>
</dbReference>
<keyword evidence="9 13" id="KW-0547">Nucleotide-binding</keyword>
<keyword evidence="5 13" id="KW-0963">Cytoplasm</keyword>